<comment type="caution">
    <text evidence="1">The sequence shown here is derived from an EMBL/GenBank/DDBJ whole genome shotgun (WGS) entry which is preliminary data.</text>
</comment>
<name>A0A5J5EKL9_9PEZI</name>
<reference evidence="1 2" key="1">
    <citation type="submission" date="2019-09" db="EMBL/GenBank/DDBJ databases">
        <title>Draft genome of the ectomycorrhizal ascomycete Sphaerosporella brunnea.</title>
        <authorList>
            <consortium name="DOE Joint Genome Institute"/>
            <person name="Benucci G.M."/>
            <person name="Marozzi G."/>
            <person name="Antonielli L."/>
            <person name="Sanchez S."/>
            <person name="Marco P."/>
            <person name="Wang X."/>
            <person name="Falini L.B."/>
            <person name="Barry K."/>
            <person name="Haridas S."/>
            <person name="Lipzen A."/>
            <person name="Labutti K."/>
            <person name="Grigoriev I.V."/>
            <person name="Murat C."/>
            <person name="Martin F."/>
            <person name="Albertini E."/>
            <person name="Donnini D."/>
            <person name="Bonito G."/>
        </authorList>
    </citation>
    <scope>NUCLEOTIDE SEQUENCE [LARGE SCALE GENOMIC DNA]</scope>
    <source>
        <strain evidence="1 2">Sb_GMNB300</strain>
    </source>
</reference>
<dbReference type="Proteomes" id="UP000326924">
    <property type="component" value="Unassembled WGS sequence"/>
</dbReference>
<dbReference type="AlphaFoldDB" id="A0A5J5EKL9"/>
<dbReference type="OrthoDB" id="3251507at2759"/>
<gene>
    <name evidence="1" type="ORF">FN846DRAFT_766239</name>
</gene>
<dbReference type="PANTHER" id="PTHR42037">
    <property type="match status" value="1"/>
</dbReference>
<sequence length="379" mass="43771">DRRFFMAALMLHALDPVRGDRQGRRIQDPSEDDEADELMCRFLDSIAYACDRRRGGDTVTAAALQDDPEGPVLLLASNSTIKADTREALRKILGQLAEFNFSRDTHEMEQKLEDDILRTLVQLGSARLKDYQRQARIKMETLTDLRREFENHQRDPKPVLEIRHFIGRLGTHVSVAKHFLRTARIPANRRLLSEVRIRILPSSTPEPSPIPGASQATMENIMSKVCQKDDVKRYTERLLEHNSTLQLNIPELLAKKRAVSTRVHAELLIIEHFRTNNLAFYNSNRRYVGCSKPACYLCSRYVRALKGPAFLLRGSHEKLYIAWRPPDLPVPCEEGRFRERRDLLNEVMENIRREIMELLDRGAKRRQWHPDSTTGVSTV</sequence>
<dbReference type="Pfam" id="PF14441">
    <property type="entry name" value="OTT_1508_deam"/>
    <property type="match status" value="1"/>
</dbReference>
<dbReference type="EMBL" id="VXIS01000259">
    <property type="protein sequence ID" value="KAA8895526.1"/>
    <property type="molecule type" value="Genomic_DNA"/>
</dbReference>
<protein>
    <submittedName>
        <fullName evidence="1">Uncharacterized protein</fullName>
    </submittedName>
</protein>
<dbReference type="InParanoid" id="A0A5J5EKL9"/>
<organism evidence="1 2">
    <name type="scientific">Sphaerosporella brunnea</name>
    <dbReference type="NCBI Taxonomy" id="1250544"/>
    <lineage>
        <taxon>Eukaryota</taxon>
        <taxon>Fungi</taxon>
        <taxon>Dikarya</taxon>
        <taxon>Ascomycota</taxon>
        <taxon>Pezizomycotina</taxon>
        <taxon>Pezizomycetes</taxon>
        <taxon>Pezizales</taxon>
        <taxon>Pyronemataceae</taxon>
        <taxon>Sphaerosporella</taxon>
    </lineage>
</organism>
<feature type="non-terminal residue" evidence="1">
    <location>
        <position position="379"/>
    </location>
</feature>
<evidence type="ECO:0000313" key="2">
    <source>
        <dbReference type="Proteomes" id="UP000326924"/>
    </source>
</evidence>
<evidence type="ECO:0000313" key="1">
    <source>
        <dbReference type="EMBL" id="KAA8895526.1"/>
    </source>
</evidence>
<dbReference type="PANTHER" id="PTHR42037:SF1">
    <property type="match status" value="1"/>
</dbReference>
<feature type="non-terminal residue" evidence="1">
    <location>
        <position position="1"/>
    </location>
</feature>
<proteinExistence type="predicted"/>
<keyword evidence="2" id="KW-1185">Reference proteome</keyword>
<dbReference type="InterPro" id="IPR027796">
    <property type="entry name" value="OTT_1508_deam-like"/>
</dbReference>
<accession>A0A5J5EKL9</accession>